<feature type="chain" id="PRO_5008674952" description="carbonic anhydrase" evidence="7">
    <location>
        <begin position="23"/>
        <end position="249"/>
    </location>
</feature>
<dbReference type="Pfam" id="PF00194">
    <property type="entry name" value="Carb_anhydrase"/>
    <property type="match status" value="1"/>
</dbReference>
<feature type="signal peptide" evidence="7">
    <location>
        <begin position="1"/>
        <end position="22"/>
    </location>
</feature>
<keyword evidence="5 9" id="KW-0456">Lyase</keyword>
<evidence type="ECO:0000313" key="9">
    <source>
        <dbReference type="EMBL" id="SAM67079.1"/>
    </source>
</evidence>
<dbReference type="EMBL" id="FKLO01000057">
    <property type="protein sequence ID" value="SAM67079.1"/>
    <property type="molecule type" value="Genomic_DNA"/>
</dbReference>
<dbReference type="GO" id="GO:0008270">
    <property type="term" value="F:zinc ion binding"/>
    <property type="evidence" value="ECO:0007669"/>
    <property type="project" value="InterPro"/>
</dbReference>
<evidence type="ECO:0000256" key="4">
    <source>
        <dbReference type="ARBA" id="ARBA00022833"/>
    </source>
</evidence>
<evidence type="ECO:0000313" key="10">
    <source>
        <dbReference type="Proteomes" id="UP000190837"/>
    </source>
</evidence>
<evidence type="ECO:0000256" key="2">
    <source>
        <dbReference type="ARBA" id="ARBA00012925"/>
    </source>
</evidence>
<feature type="domain" description="Alpha-carbonic anhydrase" evidence="8">
    <location>
        <begin position="27"/>
        <end position="249"/>
    </location>
</feature>
<dbReference type="Proteomes" id="UP000190837">
    <property type="component" value="Unassembled WGS sequence"/>
</dbReference>
<dbReference type="RefSeq" id="WP_079541188.1">
    <property type="nucleotide sequence ID" value="NZ_FKLO01000057.1"/>
</dbReference>
<dbReference type="CDD" id="cd03124">
    <property type="entry name" value="alpha_CA_prokaryotic_like"/>
    <property type="match status" value="1"/>
</dbReference>
<proteinExistence type="inferred from homology"/>
<evidence type="ECO:0000256" key="7">
    <source>
        <dbReference type="SAM" id="SignalP"/>
    </source>
</evidence>
<dbReference type="EC" id="4.2.1.1" evidence="2"/>
<keyword evidence="4" id="KW-0862">Zinc</keyword>
<dbReference type="PROSITE" id="PS51144">
    <property type="entry name" value="ALPHA_CA_2"/>
    <property type="match status" value="1"/>
</dbReference>
<evidence type="ECO:0000256" key="1">
    <source>
        <dbReference type="ARBA" id="ARBA00010718"/>
    </source>
</evidence>
<sequence>MQLRLSVLAAICAASIPVVTFAEPPPPAWSYTGKDSPEHWGDISPVYATCRLGKNQSPVDLSTVEATADNSAKFHYEPLLYTVEHNGHTIQATPAESVQALHLGDKVFALKQFHFHTPSEHTFLSKYFPMEAHFVHQSEAGELAVLAVMFDEGKENPALAPLLAKKLQAGEKEKLAEKLDVMPLFPEGQSHFRLNGSLTTPPCTEGVNWVVFKTAVHASKAQLDAMRDMIGHANNRPVQPLNARLVIEE</sequence>
<evidence type="ECO:0000256" key="5">
    <source>
        <dbReference type="ARBA" id="ARBA00023239"/>
    </source>
</evidence>
<dbReference type="InterPro" id="IPR036398">
    <property type="entry name" value="CA_dom_sf"/>
</dbReference>
<dbReference type="AlphaFoldDB" id="A0A1C3H5D4"/>
<comment type="similarity">
    <text evidence="1">Belongs to the alpha-carbonic anhydrase family.</text>
</comment>
<keyword evidence="7" id="KW-0732">Signal</keyword>
<organism evidence="9 10">
    <name type="scientific">Cardiobacterium hominis</name>
    <dbReference type="NCBI Taxonomy" id="2718"/>
    <lineage>
        <taxon>Bacteria</taxon>
        <taxon>Pseudomonadati</taxon>
        <taxon>Pseudomonadota</taxon>
        <taxon>Gammaproteobacteria</taxon>
        <taxon>Cardiobacteriales</taxon>
        <taxon>Cardiobacteriaceae</taxon>
        <taxon>Cardiobacterium</taxon>
    </lineage>
</organism>
<keyword evidence="3" id="KW-0479">Metal-binding</keyword>
<dbReference type="SUPFAM" id="SSF51069">
    <property type="entry name" value="Carbonic anhydrase"/>
    <property type="match status" value="1"/>
</dbReference>
<protein>
    <recommendedName>
        <fullName evidence="2">carbonic anhydrase</fullName>
        <ecNumber evidence="2">4.2.1.1</ecNumber>
    </recommendedName>
</protein>
<evidence type="ECO:0000259" key="8">
    <source>
        <dbReference type="PROSITE" id="PS51144"/>
    </source>
</evidence>
<evidence type="ECO:0000256" key="6">
    <source>
        <dbReference type="ARBA" id="ARBA00048348"/>
    </source>
</evidence>
<evidence type="ECO:0000256" key="3">
    <source>
        <dbReference type="ARBA" id="ARBA00022723"/>
    </source>
</evidence>
<gene>
    <name evidence="9" type="ORF">CHUV0807_1707</name>
</gene>
<dbReference type="InterPro" id="IPR001148">
    <property type="entry name" value="CA_dom"/>
</dbReference>
<dbReference type="InterPro" id="IPR023561">
    <property type="entry name" value="Carbonic_anhydrase_a-class"/>
</dbReference>
<reference evidence="10" key="1">
    <citation type="submission" date="2016-04" db="EMBL/GenBank/DDBJ databases">
        <authorList>
            <person name="Tagini F."/>
        </authorList>
    </citation>
    <scope>NUCLEOTIDE SEQUENCE [LARGE SCALE GENOMIC DNA]</scope>
    <source>
        <strain evidence="10">CHUV0807</strain>
    </source>
</reference>
<accession>A0A1C3H5D4</accession>
<name>A0A1C3H5D4_9GAMM</name>
<comment type="catalytic activity">
    <reaction evidence="6">
        <text>hydrogencarbonate + H(+) = CO2 + H2O</text>
        <dbReference type="Rhea" id="RHEA:10748"/>
        <dbReference type="ChEBI" id="CHEBI:15377"/>
        <dbReference type="ChEBI" id="CHEBI:15378"/>
        <dbReference type="ChEBI" id="CHEBI:16526"/>
        <dbReference type="ChEBI" id="CHEBI:17544"/>
        <dbReference type="EC" id="4.2.1.1"/>
    </reaction>
</comment>
<dbReference type="InterPro" id="IPR041891">
    <property type="entry name" value="Alpha_CA_prokaryot-like"/>
</dbReference>
<dbReference type="Gene3D" id="3.10.200.10">
    <property type="entry name" value="Alpha carbonic anhydrase"/>
    <property type="match status" value="1"/>
</dbReference>
<dbReference type="PANTHER" id="PTHR18952">
    <property type="entry name" value="CARBONIC ANHYDRASE"/>
    <property type="match status" value="1"/>
</dbReference>
<dbReference type="PANTHER" id="PTHR18952:SF265">
    <property type="entry name" value="CARBONIC ANHYDRASE"/>
    <property type="match status" value="1"/>
</dbReference>
<dbReference type="SMART" id="SM01057">
    <property type="entry name" value="Carb_anhydrase"/>
    <property type="match status" value="1"/>
</dbReference>
<dbReference type="GO" id="GO:0004089">
    <property type="term" value="F:carbonate dehydratase activity"/>
    <property type="evidence" value="ECO:0007669"/>
    <property type="project" value="UniProtKB-EC"/>
</dbReference>